<dbReference type="Pfam" id="PF02222">
    <property type="entry name" value="ATP-grasp"/>
    <property type="match status" value="1"/>
</dbReference>
<dbReference type="InterPro" id="IPR011761">
    <property type="entry name" value="ATP-grasp"/>
</dbReference>
<dbReference type="EC" id="6.3.4.18" evidence="4 5"/>
<dbReference type="InterPro" id="IPR016185">
    <property type="entry name" value="PreATP-grasp_dom_sf"/>
</dbReference>
<dbReference type="NCBIfam" id="NF004679">
    <property type="entry name" value="PRK06019.1-5"/>
    <property type="match status" value="1"/>
</dbReference>
<dbReference type="SUPFAM" id="SSF51246">
    <property type="entry name" value="Rudiment single hybrid motif"/>
    <property type="match status" value="1"/>
</dbReference>
<dbReference type="Gene3D" id="3.30.470.20">
    <property type="entry name" value="ATP-grasp fold, B domain"/>
    <property type="match status" value="1"/>
</dbReference>
<evidence type="ECO:0000313" key="8">
    <source>
        <dbReference type="Proteomes" id="UP000315103"/>
    </source>
</evidence>
<dbReference type="InterPro" id="IPR054350">
    <property type="entry name" value="PurT/PurK_preATP-grasp"/>
</dbReference>
<evidence type="ECO:0000256" key="3">
    <source>
        <dbReference type="ARBA" id="ARBA00022840"/>
    </source>
</evidence>
<dbReference type="Gene3D" id="3.40.50.20">
    <property type="match status" value="1"/>
</dbReference>
<name>A0A558AXP6_9STAP</name>
<dbReference type="SUPFAM" id="SSF52440">
    <property type="entry name" value="PreATP-grasp domain"/>
    <property type="match status" value="1"/>
</dbReference>
<gene>
    <name evidence="4 5 7" type="primary">purK</name>
    <name evidence="7" type="ORF">FO441_01815</name>
</gene>
<evidence type="ECO:0000256" key="5">
    <source>
        <dbReference type="RuleBase" id="RU361200"/>
    </source>
</evidence>
<dbReference type="InterPro" id="IPR003135">
    <property type="entry name" value="ATP-grasp_carboxylate-amine"/>
</dbReference>
<evidence type="ECO:0000256" key="4">
    <source>
        <dbReference type="HAMAP-Rule" id="MF_01928"/>
    </source>
</evidence>
<protein>
    <recommendedName>
        <fullName evidence="4 5">N5-carboxyaminoimidazole ribonucleotide synthase</fullName>
        <shortName evidence="4 5">N5-CAIR synthase</shortName>
        <ecNumber evidence="4 5">6.3.4.18</ecNumber>
    </recommendedName>
    <alternativeName>
        <fullName evidence="4 5">5-(carboxyamino)imidazole ribonucleotide synthetase</fullName>
    </alternativeName>
</protein>
<comment type="function">
    <text evidence="5">Catalyzes the ATP-dependent conversion of 5-aminoimidazole ribonucleotide (AIR) and HCO(3)- to N5-carboxyaminoimidazole ribonucleotide (N5-CAIR).</text>
</comment>
<feature type="domain" description="ATP-grasp" evidence="6">
    <location>
        <begin position="146"/>
        <end position="330"/>
    </location>
</feature>
<dbReference type="UniPathway" id="UPA00074">
    <property type="reaction ID" value="UER00942"/>
</dbReference>
<comment type="catalytic activity">
    <reaction evidence="4 5">
        <text>5-amino-1-(5-phospho-beta-D-ribosyl)imidazole + hydrogencarbonate + ATP = 5-carboxyamino-1-(5-phospho-D-ribosyl)imidazole + ADP + phosphate + 2 H(+)</text>
        <dbReference type="Rhea" id="RHEA:19317"/>
        <dbReference type="ChEBI" id="CHEBI:15378"/>
        <dbReference type="ChEBI" id="CHEBI:17544"/>
        <dbReference type="ChEBI" id="CHEBI:30616"/>
        <dbReference type="ChEBI" id="CHEBI:43474"/>
        <dbReference type="ChEBI" id="CHEBI:58730"/>
        <dbReference type="ChEBI" id="CHEBI:137981"/>
        <dbReference type="ChEBI" id="CHEBI:456216"/>
        <dbReference type="EC" id="6.3.4.18"/>
    </reaction>
</comment>
<dbReference type="OrthoDB" id="9804625at2"/>
<reference evidence="7 8" key="1">
    <citation type="submission" date="2019-07" db="EMBL/GenBank/DDBJ databases">
        <title>Salinicoccus cyprini sp. nov., isolated from gastro-intestinal tract of mirror carp, Cyprinus carpio var. specularis, collected from Gobind Sagar Reservoir, Himachal Pradesh, India.</title>
        <authorList>
            <person name="Talwar C."/>
            <person name="Singh A.K."/>
            <person name="Lal R."/>
            <person name="Negi R.K."/>
        </authorList>
    </citation>
    <scope>NUCLEOTIDE SEQUENCE [LARGE SCALE GENOMIC DNA]</scope>
    <source>
        <strain evidence="7 8">CT19</strain>
    </source>
</reference>
<dbReference type="InterPro" id="IPR005875">
    <property type="entry name" value="PurK"/>
</dbReference>
<dbReference type="GO" id="GO:0005524">
    <property type="term" value="F:ATP binding"/>
    <property type="evidence" value="ECO:0007669"/>
    <property type="project" value="UniProtKB-UniRule"/>
</dbReference>
<comment type="subunit">
    <text evidence="4 5">Homodimer.</text>
</comment>
<organism evidence="7 8">
    <name type="scientific">Salinicoccus cyprini</name>
    <dbReference type="NCBI Taxonomy" id="2493691"/>
    <lineage>
        <taxon>Bacteria</taxon>
        <taxon>Bacillati</taxon>
        <taxon>Bacillota</taxon>
        <taxon>Bacilli</taxon>
        <taxon>Bacillales</taxon>
        <taxon>Staphylococcaceae</taxon>
        <taxon>Salinicoccus</taxon>
    </lineage>
</organism>
<sequence length="409" mass="46395">MPAYWRQGCWPWAIPGCTKNLKHTRHHWKRKWRRCRMTSIRLGGTIGIIGGGQLGKMLAQSALRMGYRVAILDPSEDAPARSTCHTFIHAAFSDFDALKQLCEQSDVVTYEFENIDAHILRTLVNDYHVPQGAETVLTLQNRDLEKTAIRNSGADVVPYEKLAGKAQLEQFIESHQLPVIVKTSTGGYDGKGQVLIETEAELDTLDIPFDEAEWVVEKYLQLEREVSLTVARSTSGQVVYFPLQENLHKDQILYRTIAPARVDYMEEAKTAVDKIMAAMHFVGVFTVECFIDQEGKLYVNEIAPRPHNSAHHTIESCSISQFDAHILAILDHPMPEVHQHQPAVMMNLLGDDLDRLEEKLFTEPDWRVHVYGKTGRKPARKMGHVTVLTDDLDTTLDQLEQKFIKGVEV</sequence>
<comment type="function">
    <text evidence="4">Catalyzes the ATP-dependent conversion of 5-aminoimidazole ribonucleotide (AIR) and HCO(3)(-) to N5-carboxyaminoimidazole ribonucleotide (N5-CAIR).</text>
</comment>
<feature type="binding site" evidence="4">
    <location>
        <position position="248"/>
    </location>
    <ligand>
        <name>ATP</name>
        <dbReference type="ChEBI" id="CHEBI:30616"/>
    </ligand>
</feature>
<dbReference type="InterPro" id="IPR013815">
    <property type="entry name" value="ATP_grasp_subdomain_1"/>
</dbReference>
<comment type="pathway">
    <text evidence="4 5">Purine metabolism; IMP biosynthesis via de novo pathway; 5-amino-1-(5-phospho-D-ribosyl)imidazole-4-carboxylate from 5-amino-1-(5-phospho-D-ribosyl)imidazole (N5-CAIR route): step 1/2.</text>
</comment>
<dbReference type="Gene3D" id="3.30.1490.20">
    <property type="entry name" value="ATP-grasp fold, A domain"/>
    <property type="match status" value="1"/>
</dbReference>
<evidence type="ECO:0000259" key="6">
    <source>
        <dbReference type="PROSITE" id="PS50975"/>
    </source>
</evidence>
<dbReference type="GO" id="GO:0004638">
    <property type="term" value="F:phosphoribosylaminoimidazole carboxylase activity"/>
    <property type="evidence" value="ECO:0007669"/>
    <property type="project" value="InterPro"/>
</dbReference>
<feature type="binding site" evidence="4">
    <location>
        <begin position="187"/>
        <end position="193"/>
    </location>
    <ligand>
        <name>ATP</name>
        <dbReference type="ChEBI" id="CHEBI:30616"/>
    </ligand>
</feature>
<feature type="binding site" evidence="4">
    <location>
        <begin position="217"/>
        <end position="220"/>
    </location>
    <ligand>
        <name>ATP</name>
        <dbReference type="ChEBI" id="CHEBI:30616"/>
    </ligand>
</feature>
<keyword evidence="4 5" id="KW-0436">Ligase</keyword>
<dbReference type="GO" id="GO:0034028">
    <property type="term" value="F:5-(carboxyamino)imidazole ribonucleotide synthase activity"/>
    <property type="evidence" value="ECO:0007669"/>
    <property type="project" value="UniProtKB-UniRule"/>
</dbReference>
<keyword evidence="3 4" id="KW-0067">ATP-binding</keyword>
<evidence type="ECO:0000256" key="1">
    <source>
        <dbReference type="ARBA" id="ARBA00022741"/>
    </source>
</evidence>
<feature type="binding site" evidence="4">
    <location>
        <begin position="300"/>
        <end position="301"/>
    </location>
    <ligand>
        <name>ATP</name>
        <dbReference type="ChEBI" id="CHEBI:30616"/>
    </ligand>
</feature>
<dbReference type="GO" id="GO:0046872">
    <property type="term" value="F:metal ion binding"/>
    <property type="evidence" value="ECO:0007669"/>
    <property type="project" value="InterPro"/>
</dbReference>
<dbReference type="InterPro" id="IPR040686">
    <property type="entry name" value="PurK_C"/>
</dbReference>
<dbReference type="GO" id="GO:0005829">
    <property type="term" value="C:cytosol"/>
    <property type="evidence" value="ECO:0007669"/>
    <property type="project" value="TreeGrafter"/>
</dbReference>
<dbReference type="InterPro" id="IPR011054">
    <property type="entry name" value="Rudment_hybrid_motif"/>
</dbReference>
<dbReference type="SUPFAM" id="SSF56059">
    <property type="entry name" value="Glutathione synthetase ATP-binding domain-like"/>
    <property type="match status" value="1"/>
</dbReference>
<comment type="similarity">
    <text evidence="4 5">Belongs to the PurK/PurT family.</text>
</comment>
<dbReference type="PANTHER" id="PTHR11609">
    <property type="entry name" value="PURINE BIOSYNTHESIS PROTEIN 6/7, PUR6/7"/>
    <property type="match status" value="1"/>
</dbReference>
<dbReference type="EMBL" id="VMSJ01000001">
    <property type="protein sequence ID" value="TVT29037.1"/>
    <property type="molecule type" value="Genomic_DNA"/>
</dbReference>
<keyword evidence="2 4" id="KW-0658">Purine biosynthesis</keyword>
<feature type="binding site" evidence="4">
    <location>
        <position position="182"/>
    </location>
    <ligand>
        <name>ATP</name>
        <dbReference type="ChEBI" id="CHEBI:30616"/>
    </ligand>
</feature>
<dbReference type="Pfam" id="PF17769">
    <property type="entry name" value="PurK_C"/>
    <property type="match status" value="1"/>
</dbReference>
<dbReference type="PANTHER" id="PTHR11609:SF5">
    <property type="entry name" value="PHOSPHORIBOSYLAMINOIMIDAZOLE CARBOXYLASE"/>
    <property type="match status" value="1"/>
</dbReference>
<dbReference type="Pfam" id="PF22660">
    <property type="entry name" value="RS_preATP-grasp-like"/>
    <property type="match status" value="1"/>
</dbReference>
<keyword evidence="8" id="KW-1185">Reference proteome</keyword>
<dbReference type="HAMAP" id="MF_01928">
    <property type="entry name" value="PurK"/>
    <property type="match status" value="1"/>
</dbReference>
<feature type="binding site" evidence="4">
    <location>
        <position position="142"/>
    </location>
    <ligand>
        <name>ATP</name>
        <dbReference type="ChEBI" id="CHEBI:30616"/>
    </ligand>
</feature>
<comment type="caution">
    <text evidence="7">The sequence shown here is derived from an EMBL/GenBank/DDBJ whole genome shotgun (WGS) entry which is preliminary data.</text>
</comment>
<feature type="binding site" evidence="4">
    <location>
        <position position="225"/>
    </location>
    <ligand>
        <name>ATP</name>
        <dbReference type="ChEBI" id="CHEBI:30616"/>
    </ligand>
</feature>
<evidence type="ECO:0000256" key="2">
    <source>
        <dbReference type="ARBA" id="ARBA00022755"/>
    </source>
</evidence>
<dbReference type="NCBIfam" id="NF004675">
    <property type="entry name" value="PRK06019.1-1"/>
    <property type="match status" value="1"/>
</dbReference>
<dbReference type="PROSITE" id="PS50975">
    <property type="entry name" value="ATP_GRASP"/>
    <property type="match status" value="1"/>
</dbReference>
<dbReference type="GO" id="GO:0006189">
    <property type="term" value="P:'de novo' IMP biosynthetic process"/>
    <property type="evidence" value="ECO:0007669"/>
    <property type="project" value="UniProtKB-UniRule"/>
</dbReference>
<evidence type="ECO:0000313" key="7">
    <source>
        <dbReference type="EMBL" id="TVT29037.1"/>
    </source>
</evidence>
<accession>A0A558AXP6</accession>
<dbReference type="NCBIfam" id="TIGR01161">
    <property type="entry name" value="purK"/>
    <property type="match status" value="1"/>
</dbReference>
<dbReference type="Proteomes" id="UP000315103">
    <property type="component" value="Unassembled WGS sequence"/>
</dbReference>
<keyword evidence="1 4" id="KW-0547">Nucleotide-binding</keyword>
<dbReference type="AlphaFoldDB" id="A0A558AXP6"/>
<proteinExistence type="inferred from homology"/>